<reference evidence="2" key="2">
    <citation type="submission" date="2021-01" db="UniProtKB">
        <authorList>
            <consortium name="EnsemblPlants"/>
        </authorList>
    </citation>
    <scope>IDENTIFICATION</scope>
</reference>
<dbReference type="Gramene" id="QL04p006829:mrna">
    <property type="protein sequence ID" value="QL04p006829:mrna"/>
    <property type="gene ID" value="QL04p006829"/>
</dbReference>
<name>A0A7N2LCC3_QUELO</name>
<dbReference type="InParanoid" id="A0A7N2LCC3"/>
<dbReference type="PANTHER" id="PTHR31170:SF25">
    <property type="entry name" value="BNAA09G04570D PROTEIN"/>
    <property type="match status" value="1"/>
</dbReference>
<evidence type="ECO:0000313" key="2">
    <source>
        <dbReference type="EnsemblPlants" id="QL04p006829:mrna"/>
    </source>
</evidence>
<feature type="transmembrane region" description="Helical" evidence="1">
    <location>
        <begin position="734"/>
        <end position="757"/>
    </location>
</feature>
<keyword evidence="1" id="KW-0472">Membrane</keyword>
<dbReference type="AlphaFoldDB" id="A0A7N2LCC3"/>
<organism evidence="2 3">
    <name type="scientific">Quercus lobata</name>
    <name type="common">Valley oak</name>
    <dbReference type="NCBI Taxonomy" id="97700"/>
    <lineage>
        <taxon>Eukaryota</taxon>
        <taxon>Viridiplantae</taxon>
        <taxon>Streptophyta</taxon>
        <taxon>Embryophyta</taxon>
        <taxon>Tracheophyta</taxon>
        <taxon>Spermatophyta</taxon>
        <taxon>Magnoliopsida</taxon>
        <taxon>eudicotyledons</taxon>
        <taxon>Gunneridae</taxon>
        <taxon>Pentapetalae</taxon>
        <taxon>rosids</taxon>
        <taxon>fabids</taxon>
        <taxon>Fagales</taxon>
        <taxon>Fagaceae</taxon>
        <taxon>Quercus</taxon>
    </lineage>
</organism>
<dbReference type="Gene3D" id="1.25.40.10">
    <property type="entry name" value="Tetratricopeptide repeat domain"/>
    <property type="match status" value="1"/>
</dbReference>
<dbReference type="InterPro" id="IPR011990">
    <property type="entry name" value="TPR-like_helical_dom_sf"/>
</dbReference>
<dbReference type="InterPro" id="IPR004158">
    <property type="entry name" value="DUF247_pln"/>
</dbReference>
<proteinExistence type="predicted"/>
<dbReference type="EMBL" id="LRBV02000004">
    <property type="status" value="NOT_ANNOTATED_CDS"/>
    <property type="molecule type" value="Genomic_DNA"/>
</dbReference>
<reference evidence="2 3" key="1">
    <citation type="journal article" date="2016" name="G3 (Bethesda)">
        <title>First Draft Assembly and Annotation of the Genome of a California Endemic Oak Quercus lobata Nee (Fagaceae).</title>
        <authorList>
            <person name="Sork V.L."/>
            <person name="Fitz-Gibbon S.T."/>
            <person name="Puiu D."/>
            <person name="Crepeau M."/>
            <person name="Gugger P.F."/>
            <person name="Sherman R."/>
            <person name="Stevens K."/>
            <person name="Langley C.H."/>
            <person name="Pellegrini M."/>
            <person name="Salzberg S.L."/>
        </authorList>
    </citation>
    <scope>NUCLEOTIDE SEQUENCE [LARGE SCALE GENOMIC DNA]</scope>
    <source>
        <strain evidence="2 3">cv. SW786</strain>
    </source>
</reference>
<evidence type="ECO:0000313" key="3">
    <source>
        <dbReference type="Proteomes" id="UP000594261"/>
    </source>
</evidence>
<sequence>MWRLSLRYPFLNPDQRRRPFKSIGFCSITNAKDIQDISWEISNFLGHDNWRSFMASSDIPMKLNPEVVRFVLHQNQVGDPKRLLDFFNWSKSQMGIPQNLDSFSILAVLLCNSNLLGPASRLLQQMIRTHSGSCLLVFDSVLCCFRNRGSNPVVFDILIDSYKKMGMLGDAANVFLGAKSGHIMPSLRCCNALLKDLLKGVGRSAREIGAGVGWSLVGNWAASRQGGSMAAGQQISLVERRDAERSNNSLQSSTRPDKSPLALALLETKEIAVDWTSPGSDWVLNRCNISMELRSSLDDMGYPIEKNEGNPTKVTCPKVPLRLRKSKGSEDYFDPAVISFGPYHHGKRELQEIDTIKDEVMLKFIKESGKSFLEFYYKVRNMNNDTRACYIDCSKENYCDDTLALIMLRDGCFISYLLDIVVDKKWDKVSKLIVNHGSSLGSNYVIRDMFLLENQIPLAVLELLMSLRYNNNKKVVPKMIQQFIYYLFWFIPLEEAPEDKDEEPQDHCLLKCIQSHCLLECMQKEFSKVVDGKKERTLCFNFVPSYRFCLWNPSPKASKKEQDPADDCPSYRSLSELKAKGVHFKPIYCSPHSLKRRKLFSFNDVEFIPGFFYAQLKLPPLILTYDTTIVWKNLVAFELSTACETQIVITSYVNFLNALIANPDDVKELRSKRILLNAAGSDEEMFKFFKEICTDSIQDNSIYRNVREDIEKHCRSKIRTWAAEIIYKYFRNPWSALGLFAATAVVVLSFVQTYFTIYSGKR</sequence>
<keyword evidence="3" id="KW-1185">Reference proteome</keyword>
<keyword evidence="1" id="KW-0812">Transmembrane</keyword>
<dbReference type="Proteomes" id="UP000594261">
    <property type="component" value="Chromosome 4"/>
</dbReference>
<dbReference type="PANTHER" id="PTHR31170">
    <property type="entry name" value="BNAC04G53230D PROTEIN"/>
    <property type="match status" value="1"/>
</dbReference>
<accession>A0A7N2LCC3</accession>
<keyword evidence="1" id="KW-1133">Transmembrane helix</keyword>
<dbReference type="Pfam" id="PF03140">
    <property type="entry name" value="DUF247"/>
    <property type="match status" value="1"/>
</dbReference>
<protein>
    <submittedName>
        <fullName evidence="2">Uncharacterized protein</fullName>
    </submittedName>
</protein>
<dbReference type="EnsemblPlants" id="QL04p006829:mrna">
    <property type="protein sequence ID" value="QL04p006829:mrna"/>
    <property type="gene ID" value="QL04p006829"/>
</dbReference>
<evidence type="ECO:0000256" key="1">
    <source>
        <dbReference type="SAM" id="Phobius"/>
    </source>
</evidence>